<evidence type="ECO:0000313" key="1">
    <source>
        <dbReference type="EMBL" id="SFQ20636.1"/>
    </source>
</evidence>
<protein>
    <submittedName>
        <fullName evidence="1">Uncharacterized protein</fullName>
    </submittedName>
</protein>
<reference evidence="1 2" key="1">
    <citation type="submission" date="2016-10" db="EMBL/GenBank/DDBJ databases">
        <authorList>
            <person name="de Groot N.N."/>
        </authorList>
    </citation>
    <scope>NUCLEOTIDE SEQUENCE [LARGE SCALE GENOMIC DNA]</scope>
    <source>
        <strain evidence="1 2">DSM 15893</strain>
    </source>
</reference>
<name>A0A1I5WMM4_9GAMM</name>
<dbReference type="Proteomes" id="UP000182692">
    <property type="component" value="Unassembled WGS sequence"/>
</dbReference>
<dbReference type="GeneID" id="35870001"/>
<gene>
    <name evidence="1" type="ORF">SAMN03084138_04357</name>
</gene>
<dbReference type="STRING" id="1121869.SAMN03084138_04357"/>
<sequence>MPLVRKKTQTNAHRFWSLANLRRQRLKKSARGRIKRNSDFTNLQLGGAPVEGVAIANPDNVIVENNEGFEK</sequence>
<dbReference type="RefSeq" id="WP_017011392.1">
    <property type="nucleotide sequence ID" value="NZ_FOWR01000050.1"/>
</dbReference>
<dbReference type="AlphaFoldDB" id="A0A1I5WMM4"/>
<dbReference type="OrthoDB" id="5919067at2"/>
<accession>A0A1I5WMM4</accession>
<organism evidence="1 2">
    <name type="scientific">Enterovibrio norvegicus DSM 15893</name>
    <dbReference type="NCBI Taxonomy" id="1121869"/>
    <lineage>
        <taxon>Bacteria</taxon>
        <taxon>Pseudomonadati</taxon>
        <taxon>Pseudomonadota</taxon>
        <taxon>Gammaproteobacteria</taxon>
        <taxon>Vibrionales</taxon>
        <taxon>Vibrionaceae</taxon>
        <taxon>Enterovibrio</taxon>
    </lineage>
</organism>
<dbReference type="EMBL" id="FOWR01000050">
    <property type="protein sequence ID" value="SFQ20636.1"/>
    <property type="molecule type" value="Genomic_DNA"/>
</dbReference>
<proteinExistence type="predicted"/>
<evidence type="ECO:0000313" key="2">
    <source>
        <dbReference type="Proteomes" id="UP000182692"/>
    </source>
</evidence>